<evidence type="ECO:0000256" key="2">
    <source>
        <dbReference type="SAM" id="SignalP"/>
    </source>
</evidence>
<gene>
    <name evidence="3" type="ORF">B0T24DRAFT_258575</name>
</gene>
<dbReference type="EMBL" id="JAULSN010000004">
    <property type="protein sequence ID" value="KAK3373375.1"/>
    <property type="molecule type" value="Genomic_DNA"/>
</dbReference>
<protein>
    <recommendedName>
        <fullName evidence="5">Beta-N-acetylhexosaminidase</fullName>
    </recommendedName>
</protein>
<evidence type="ECO:0000313" key="4">
    <source>
        <dbReference type="Proteomes" id="UP001287356"/>
    </source>
</evidence>
<keyword evidence="4" id="KW-1185">Reference proteome</keyword>
<reference evidence="3" key="1">
    <citation type="journal article" date="2023" name="Mol. Phylogenet. Evol.">
        <title>Genome-scale phylogeny and comparative genomics of the fungal order Sordariales.</title>
        <authorList>
            <person name="Hensen N."/>
            <person name="Bonometti L."/>
            <person name="Westerberg I."/>
            <person name="Brannstrom I.O."/>
            <person name="Guillou S."/>
            <person name="Cros-Aarteil S."/>
            <person name="Calhoun S."/>
            <person name="Haridas S."/>
            <person name="Kuo A."/>
            <person name="Mondo S."/>
            <person name="Pangilinan J."/>
            <person name="Riley R."/>
            <person name="LaButti K."/>
            <person name="Andreopoulos B."/>
            <person name="Lipzen A."/>
            <person name="Chen C."/>
            <person name="Yan M."/>
            <person name="Daum C."/>
            <person name="Ng V."/>
            <person name="Clum A."/>
            <person name="Steindorff A."/>
            <person name="Ohm R.A."/>
            <person name="Martin F."/>
            <person name="Silar P."/>
            <person name="Natvig D.O."/>
            <person name="Lalanne C."/>
            <person name="Gautier V."/>
            <person name="Ament-Velasquez S.L."/>
            <person name="Kruys A."/>
            <person name="Hutchinson M.I."/>
            <person name="Powell A.J."/>
            <person name="Barry K."/>
            <person name="Miller A.N."/>
            <person name="Grigoriev I.V."/>
            <person name="Debuchy R."/>
            <person name="Gladieux P."/>
            <person name="Hiltunen Thoren M."/>
            <person name="Johannesson H."/>
        </authorList>
    </citation>
    <scope>NUCLEOTIDE SEQUENCE</scope>
    <source>
        <strain evidence="3">CBS 958.72</strain>
    </source>
</reference>
<evidence type="ECO:0000256" key="1">
    <source>
        <dbReference type="SAM" id="MobiDB-lite"/>
    </source>
</evidence>
<dbReference type="AlphaFoldDB" id="A0AAE0KC01"/>
<dbReference type="Proteomes" id="UP001287356">
    <property type="component" value="Unassembled WGS sequence"/>
</dbReference>
<keyword evidence="2" id="KW-0732">Signal</keyword>
<evidence type="ECO:0000313" key="3">
    <source>
        <dbReference type="EMBL" id="KAK3373375.1"/>
    </source>
</evidence>
<reference evidence="3" key="2">
    <citation type="submission" date="2023-06" db="EMBL/GenBank/DDBJ databases">
        <authorList>
            <consortium name="Lawrence Berkeley National Laboratory"/>
            <person name="Haridas S."/>
            <person name="Hensen N."/>
            <person name="Bonometti L."/>
            <person name="Westerberg I."/>
            <person name="Brannstrom I.O."/>
            <person name="Guillou S."/>
            <person name="Cros-Aarteil S."/>
            <person name="Calhoun S."/>
            <person name="Kuo A."/>
            <person name="Mondo S."/>
            <person name="Pangilinan J."/>
            <person name="Riley R."/>
            <person name="Labutti K."/>
            <person name="Andreopoulos B."/>
            <person name="Lipzen A."/>
            <person name="Chen C."/>
            <person name="Yanf M."/>
            <person name="Daum C."/>
            <person name="Ng V."/>
            <person name="Clum A."/>
            <person name="Steindorff A."/>
            <person name="Ohm R."/>
            <person name="Martin F."/>
            <person name="Silar P."/>
            <person name="Natvig D."/>
            <person name="Lalanne C."/>
            <person name="Gautier V."/>
            <person name="Ament-Velasquez S.L."/>
            <person name="Kruys A."/>
            <person name="Hutchinson M.I."/>
            <person name="Powell A.J."/>
            <person name="Barry K."/>
            <person name="Miller A.N."/>
            <person name="Grigoriev I.V."/>
            <person name="Debuchy R."/>
            <person name="Gladieux P."/>
            <person name="Thoren M.H."/>
            <person name="Johannesson H."/>
        </authorList>
    </citation>
    <scope>NUCLEOTIDE SEQUENCE</scope>
    <source>
        <strain evidence="3">CBS 958.72</strain>
    </source>
</reference>
<proteinExistence type="predicted"/>
<name>A0AAE0KC01_9PEZI</name>
<organism evidence="3 4">
    <name type="scientific">Lasiosphaeria ovina</name>
    <dbReference type="NCBI Taxonomy" id="92902"/>
    <lineage>
        <taxon>Eukaryota</taxon>
        <taxon>Fungi</taxon>
        <taxon>Dikarya</taxon>
        <taxon>Ascomycota</taxon>
        <taxon>Pezizomycotina</taxon>
        <taxon>Sordariomycetes</taxon>
        <taxon>Sordariomycetidae</taxon>
        <taxon>Sordariales</taxon>
        <taxon>Lasiosphaeriaceae</taxon>
        <taxon>Lasiosphaeria</taxon>
    </lineage>
</organism>
<accession>A0AAE0KC01</accession>
<comment type="caution">
    <text evidence="3">The sequence shown here is derived from an EMBL/GenBank/DDBJ whole genome shotgun (WGS) entry which is preliminary data.</text>
</comment>
<feature type="chain" id="PRO_5042248133" description="Beta-N-acetylhexosaminidase" evidence="2">
    <location>
        <begin position="25"/>
        <end position="82"/>
    </location>
</feature>
<evidence type="ECO:0008006" key="5">
    <source>
        <dbReference type="Google" id="ProtNLM"/>
    </source>
</evidence>
<feature type="region of interest" description="Disordered" evidence="1">
    <location>
        <begin position="58"/>
        <end position="82"/>
    </location>
</feature>
<sequence length="82" mass="9369">MRRRFQKVFSKHFWLLAGSTVALGAQRSAEIMLAIKPAWRMGAALMEAAWGKAAPRTARQKSYMQNNHRLDRPLDTAQWRGA</sequence>
<feature type="signal peptide" evidence="2">
    <location>
        <begin position="1"/>
        <end position="24"/>
    </location>
</feature>